<keyword evidence="2 4" id="KW-0808">Transferase</keyword>
<accession>A0ABP8EB14</accession>
<evidence type="ECO:0000256" key="4">
    <source>
        <dbReference type="RuleBase" id="RU369062"/>
    </source>
</evidence>
<keyword evidence="3 4" id="KW-0418">Kinase</keyword>
<comment type="function">
    <text evidence="4">Uses inorganic polyphosphate (polyP) as a donor to convert GDP to GTP or ADP to ATP.</text>
</comment>
<gene>
    <name evidence="6" type="ORF">GCM10022257_13050</name>
</gene>
<evidence type="ECO:0000256" key="3">
    <source>
        <dbReference type="ARBA" id="ARBA00022777"/>
    </source>
</evidence>
<dbReference type="Gene3D" id="3.40.50.300">
    <property type="entry name" value="P-loop containing nucleotide triphosphate hydrolases"/>
    <property type="match status" value="1"/>
</dbReference>
<dbReference type="PANTHER" id="PTHR34383">
    <property type="entry name" value="POLYPHOSPHATE:AMP PHOSPHOTRANSFERASE-RELATED"/>
    <property type="match status" value="1"/>
</dbReference>
<feature type="domain" description="Polyphosphate kinase-2-related" evidence="5">
    <location>
        <begin position="35"/>
        <end position="257"/>
    </location>
</feature>
<comment type="subunit">
    <text evidence="4">Homotetramer.</text>
</comment>
<protein>
    <recommendedName>
        <fullName evidence="4">ADP/GDP-polyphosphate phosphotransferase</fullName>
        <ecNumber evidence="4">2.7.4.-</ecNumber>
    </recommendedName>
    <alternativeName>
        <fullName evidence="4">Polyphosphate kinase PPK2</fullName>
    </alternativeName>
</protein>
<dbReference type="InterPro" id="IPR022486">
    <property type="entry name" value="PPK2_PA0141"/>
</dbReference>
<organism evidence="6 7">
    <name type="scientific">Hyunsoonleella aestuarii</name>
    <dbReference type="NCBI Taxonomy" id="912802"/>
    <lineage>
        <taxon>Bacteria</taxon>
        <taxon>Pseudomonadati</taxon>
        <taxon>Bacteroidota</taxon>
        <taxon>Flavobacteriia</taxon>
        <taxon>Flavobacteriales</taxon>
        <taxon>Flavobacteriaceae</taxon>
    </lineage>
</organism>
<evidence type="ECO:0000256" key="2">
    <source>
        <dbReference type="ARBA" id="ARBA00022679"/>
    </source>
</evidence>
<dbReference type="EMBL" id="BAABAV010000001">
    <property type="protein sequence ID" value="GAA4269204.1"/>
    <property type="molecule type" value="Genomic_DNA"/>
</dbReference>
<dbReference type="EC" id="2.7.4.-" evidence="4"/>
<dbReference type="Pfam" id="PF03976">
    <property type="entry name" value="PPK2"/>
    <property type="match status" value="1"/>
</dbReference>
<sequence length="282" mass="33942">MLTLEHFKKFKAKAEFIKILKEHKTEEQVADLLKTVDYEIELKKLQAELVDLQQWVAKYKKRVCVIFEGRDAAGKGSSIRRFIEHLNPRSMRVVALTKPTDVEKGQWYFRRYIKKMPNPGEIVFFDRSWYNRAVVEPVMGFCSEEDYDKFMVQVPEFEHMLYEDGIVLIKFWFSISKEEQIKRFNSRLESPLKRWKFSPVDQEGQKRWDDYTYYKEQMFSKTHTTFSPWIIIKTNIKKEARLESMRYVLSKFKYENKGNSGTTLLPDPNIVQRYHRMIKQID</sequence>
<comment type="similarity">
    <text evidence="1 4">Belongs to the polyphosphate kinase 2 (PPK2) family. Class I subfamily.</text>
</comment>
<dbReference type="NCBIfam" id="TIGR03707">
    <property type="entry name" value="PPK2_P_aer"/>
    <property type="match status" value="1"/>
</dbReference>
<dbReference type="InterPro" id="IPR016898">
    <property type="entry name" value="Polyphosphate_phosphotransfera"/>
</dbReference>
<evidence type="ECO:0000313" key="6">
    <source>
        <dbReference type="EMBL" id="GAA4269204.1"/>
    </source>
</evidence>
<keyword evidence="7" id="KW-1185">Reference proteome</keyword>
<dbReference type="InterPro" id="IPR027417">
    <property type="entry name" value="P-loop_NTPase"/>
</dbReference>
<dbReference type="PANTHER" id="PTHR34383:SF1">
    <property type="entry name" value="ADP-POLYPHOSPHATE PHOSPHOTRANSFERASE"/>
    <property type="match status" value="1"/>
</dbReference>
<evidence type="ECO:0000313" key="7">
    <source>
        <dbReference type="Proteomes" id="UP001500027"/>
    </source>
</evidence>
<dbReference type="RefSeq" id="WP_139000892.1">
    <property type="nucleotide sequence ID" value="NZ_BAABAV010000001.1"/>
</dbReference>
<dbReference type="PIRSF" id="PIRSF028756">
    <property type="entry name" value="PPK2_prd"/>
    <property type="match status" value="1"/>
</dbReference>
<dbReference type="Proteomes" id="UP001500027">
    <property type="component" value="Unassembled WGS sequence"/>
</dbReference>
<reference evidence="7" key="1">
    <citation type="journal article" date="2019" name="Int. J. Syst. Evol. Microbiol.">
        <title>The Global Catalogue of Microorganisms (GCM) 10K type strain sequencing project: providing services to taxonomists for standard genome sequencing and annotation.</title>
        <authorList>
            <consortium name="The Broad Institute Genomics Platform"/>
            <consortium name="The Broad Institute Genome Sequencing Center for Infectious Disease"/>
            <person name="Wu L."/>
            <person name="Ma J."/>
        </authorList>
    </citation>
    <scope>NUCLEOTIDE SEQUENCE [LARGE SCALE GENOMIC DNA]</scope>
    <source>
        <strain evidence="7">JCM 17452</strain>
    </source>
</reference>
<comment type="caution">
    <text evidence="6">The sequence shown here is derived from an EMBL/GenBank/DDBJ whole genome shotgun (WGS) entry which is preliminary data.</text>
</comment>
<dbReference type="SUPFAM" id="SSF52540">
    <property type="entry name" value="P-loop containing nucleoside triphosphate hydrolases"/>
    <property type="match status" value="1"/>
</dbReference>
<evidence type="ECO:0000256" key="1">
    <source>
        <dbReference type="ARBA" id="ARBA00009924"/>
    </source>
</evidence>
<name>A0ABP8EB14_9FLAO</name>
<evidence type="ECO:0000259" key="5">
    <source>
        <dbReference type="Pfam" id="PF03976"/>
    </source>
</evidence>
<dbReference type="InterPro" id="IPR022488">
    <property type="entry name" value="PPK2-related"/>
</dbReference>
<proteinExistence type="inferred from homology"/>